<dbReference type="InterPro" id="IPR005791">
    <property type="entry name" value="SecD"/>
</dbReference>
<feature type="transmembrane region" description="Helical" evidence="9">
    <location>
        <begin position="945"/>
        <end position="972"/>
    </location>
</feature>
<comment type="similarity">
    <text evidence="9">Belongs to the SecD/SecF family. SecD subfamily.</text>
</comment>
<dbReference type="InterPro" id="IPR054384">
    <property type="entry name" value="SecDF_P1_head"/>
</dbReference>
<dbReference type="FunFam" id="1.20.1640.10:FF:000004">
    <property type="entry name" value="Protein translocase subunit SecD"/>
    <property type="match status" value="1"/>
</dbReference>
<dbReference type="GO" id="GO:0015450">
    <property type="term" value="F:protein-transporting ATPase activity"/>
    <property type="evidence" value="ECO:0007669"/>
    <property type="project" value="InterPro"/>
</dbReference>
<dbReference type="Gene3D" id="3.30.70.3220">
    <property type="match status" value="1"/>
</dbReference>
<dbReference type="InterPro" id="IPR048634">
    <property type="entry name" value="SecD_SecF_C"/>
</dbReference>
<feature type="transmembrane region" description="Helical" evidence="9">
    <location>
        <begin position="844"/>
        <end position="862"/>
    </location>
</feature>
<feature type="transmembrane region" description="Helical" evidence="9">
    <location>
        <begin position="978"/>
        <end position="998"/>
    </location>
</feature>
<dbReference type="Pfam" id="PF22599">
    <property type="entry name" value="SecDF_P1_head"/>
    <property type="match status" value="1"/>
</dbReference>
<feature type="transmembrane region" description="Helical" evidence="9">
    <location>
        <begin position="708"/>
        <end position="729"/>
    </location>
</feature>
<dbReference type="PANTHER" id="PTHR30081:SF1">
    <property type="entry name" value="PROTEIN TRANSLOCASE SUBUNIT SECD"/>
    <property type="match status" value="1"/>
</dbReference>
<dbReference type="OrthoDB" id="9805019at2"/>
<evidence type="ECO:0000259" key="12">
    <source>
        <dbReference type="Pfam" id="PF21760"/>
    </source>
</evidence>
<keyword evidence="5 9" id="KW-0653">Protein transport</keyword>
<keyword evidence="4 9" id="KW-0812">Transmembrane</keyword>
<keyword evidence="3 9" id="KW-1003">Cell membrane</keyword>
<evidence type="ECO:0000259" key="13">
    <source>
        <dbReference type="Pfam" id="PF22599"/>
    </source>
</evidence>
<evidence type="ECO:0000256" key="5">
    <source>
        <dbReference type="ARBA" id="ARBA00022927"/>
    </source>
</evidence>
<keyword evidence="7 9" id="KW-0811">Translocation</keyword>
<evidence type="ECO:0000256" key="2">
    <source>
        <dbReference type="ARBA" id="ARBA00022448"/>
    </source>
</evidence>
<feature type="domain" description="SecDF P1 head subdomain" evidence="13">
    <location>
        <begin position="404"/>
        <end position="504"/>
    </location>
</feature>
<feature type="transmembrane region" description="Helical" evidence="9">
    <location>
        <begin position="7"/>
        <end position="24"/>
    </location>
</feature>
<dbReference type="GO" id="GO:0006605">
    <property type="term" value="P:protein targeting"/>
    <property type="evidence" value="ECO:0007669"/>
    <property type="project" value="UniProtKB-UniRule"/>
</dbReference>
<dbReference type="Pfam" id="PF02355">
    <property type="entry name" value="SecD_SecF_C"/>
    <property type="match status" value="2"/>
</dbReference>
<evidence type="ECO:0000256" key="1">
    <source>
        <dbReference type="ARBA" id="ARBA00004651"/>
    </source>
</evidence>
<dbReference type="STRING" id="760192.Halhy_6212"/>
<comment type="function">
    <text evidence="9">Part of the Sec protein translocase complex. Interacts with the SecYEG preprotein conducting channel. SecDF uses the proton motive force (PMF) to complete protein translocation after the ATP-dependent function of SecA.</text>
</comment>
<dbReference type="NCBIfam" id="TIGR01129">
    <property type="entry name" value="secD"/>
    <property type="match status" value="1"/>
</dbReference>
<feature type="transmembrane region" description="Helical" evidence="9">
    <location>
        <begin position="904"/>
        <end position="924"/>
    </location>
</feature>
<organism evidence="14 15">
    <name type="scientific">Haliscomenobacter hydrossis (strain ATCC 27775 / DSM 1100 / LMG 10767 / O)</name>
    <dbReference type="NCBI Taxonomy" id="760192"/>
    <lineage>
        <taxon>Bacteria</taxon>
        <taxon>Pseudomonadati</taxon>
        <taxon>Bacteroidota</taxon>
        <taxon>Saprospiria</taxon>
        <taxon>Saprospirales</taxon>
        <taxon>Haliscomenobacteraceae</taxon>
        <taxon>Haliscomenobacter</taxon>
    </lineage>
</organism>
<dbReference type="InterPro" id="IPR048631">
    <property type="entry name" value="SecD_1st"/>
</dbReference>
<dbReference type="HOGENOM" id="CLU_007894_3_0_10"/>
<dbReference type="InterPro" id="IPR022646">
    <property type="entry name" value="SecD/SecF_CS"/>
</dbReference>
<keyword evidence="9" id="KW-0997">Cell inner membrane</keyword>
<dbReference type="InterPro" id="IPR055344">
    <property type="entry name" value="SecD_SecF_C_bact"/>
</dbReference>
<evidence type="ECO:0000313" key="14">
    <source>
        <dbReference type="EMBL" id="AEE54033.1"/>
    </source>
</evidence>
<evidence type="ECO:0000256" key="6">
    <source>
        <dbReference type="ARBA" id="ARBA00022989"/>
    </source>
</evidence>
<dbReference type="InterPro" id="IPR005665">
    <property type="entry name" value="SecF_bac"/>
</dbReference>
<dbReference type="NCBIfam" id="TIGR00966">
    <property type="entry name" value="transloc_SecF"/>
    <property type="match status" value="1"/>
</dbReference>
<dbReference type="PANTHER" id="PTHR30081">
    <property type="entry name" value="PROTEIN-EXPORT MEMBRANE PROTEIN SEC"/>
    <property type="match status" value="1"/>
</dbReference>
<dbReference type="Pfam" id="PF21760">
    <property type="entry name" value="SecD_1st"/>
    <property type="match status" value="1"/>
</dbReference>
<feature type="transmembrane region" description="Helical" evidence="9">
    <location>
        <begin position="553"/>
        <end position="573"/>
    </location>
</feature>
<dbReference type="GO" id="GO:0065002">
    <property type="term" value="P:intracellular protein transmembrane transport"/>
    <property type="evidence" value="ECO:0007669"/>
    <property type="project" value="UniProtKB-UniRule"/>
</dbReference>
<comment type="caution">
    <text evidence="9">Lacks conserved residue(s) required for the propagation of feature annotation.</text>
</comment>
<evidence type="ECO:0000313" key="15">
    <source>
        <dbReference type="Proteomes" id="UP000008461"/>
    </source>
</evidence>
<feature type="domain" description="Protein export membrane protein SecD/SecF C-terminal" evidence="11">
    <location>
        <begin position="505"/>
        <end position="678"/>
    </location>
</feature>
<evidence type="ECO:0000256" key="8">
    <source>
        <dbReference type="ARBA" id="ARBA00023136"/>
    </source>
</evidence>
<dbReference type="RefSeq" id="WP_013768554.1">
    <property type="nucleotide sequence ID" value="NC_015510.1"/>
</dbReference>
<evidence type="ECO:0000256" key="3">
    <source>
        <dbReference type="ARBA" id="ARBA00022475"/>
    </source>
</evidence>
<feature type="domain" description="Protein export membrane protein SecD/SecF C-terminal" evidence="11">
    <location>
        <begin position="825"/>
        <end position="1006"/>
    </location>
</feature>
<dbReference type="PRINTS" id="PR01755">
    <property type="entry name" value="SECFTRNLCASE"/>
</dbReference>
<comment type="similarity">
    <text evidence="10">Belongs to the SecD/SecF family. SecF subfamily.</text>
</comment>
<dbReference type="Pfam" id="PF07549">
    <property type="entry name" value="Sec_GG"/>
    <property type="match status" value="2"/>
</dbReference>
<dbReference type="eggNOG" id="COG0342">
    <property type="taxonomic scope" value="Bacteria"/>
</dbReference>
<keyword evidence="15" id="KW-1185">Reference proteome</keyword>
<comment type="subunit">
    <text evidence="9">Forms a complex with SecF. Part of the essential Sec protein translocation apparatus which comprises SecA, SecYEG and auxiliary proteins SecDF. Other proteins may also be involved.</text>
</comment>
<feature type="domain" description="Protein translocase subunit SecDF P1" evidence="12">
    <location>
        <begin position="201"/>
        <end position="252"/>
    </location>
</feature>
<name>F4L4X1_HALH1</name>
<dbReference type="GO" id="GO:0043952">
    <property type="term" value="P:protein transport by the Sec complex"/>
    <property type="evidence" value="ECO:0007669"/>
    <property type="project" value="UniProtKB-UniRule"/>
</dbReference>
<dbReference type="SUPFAM" id="SSF82866">
    <property type="entry name" value="Multidrug efflux transporter AcrB transmembrane domain"/>
    <property type="match status" value="2"/>
</dbReference>
<accession>F4L4X1</accession>
<dbReference type="HAMAP" id="MF_01463_B">
    <property type="entry name" value="SecD_B"/>
    <property type="match status" value="1"/>
</dbReference>
<dbReference type="NCBIfam" id="NF009585">
    <property type="entry name" value="PRK13024.1-5"/>
    <property type="match status" value="1"/>
</dbReference>
<dbReference type="HAMAP" id="MF_01464_B">
    <property type="entry name" value="SecF_B"/>
    <property type="match status" value="1"/>
</dbReference>
<dbReference type="KEGG" id="hhy:Halhy_6212"/>
<evidence type="ECO:0000256" key="7">
    <source>
        <dbReference type="ARBA" id="ARBA00023010"/>
    </source>
</evidence>
<dbReference type="AlphaFoldDB" id="F4L4X1"/>
<gene>
    <name evidence="10" type="primary">secF</name>
    <name evidence="9" type="synonym">secD</name>
    <name evidence="14" type="ordered locus">Halhy_6212</name>
</gene>
<feature type="transmembrane region" description="Helical" evidence="9">
    <location>
        <begin position="621"/>
        <end position="644"/>
    </location>
</feature>
<protein>
    <recommendedName>
        <fullName evidence="9 10">Multifunctional fusion protein</fullName>
    </recommendedName>
    <domain>
        <recommendedName>
            <fullName evidence="9">Protein translocase subunit SecD</fullName>
        </recommendedName>
    </domain>
    <domain>
        <recommendedName>
            <fullName evidence="10">Protein-export membrane protein SecF</fullName>
        </recommendedName>
    </domain>
</protein>
<evidence type="ECO:0000256" key="4">
    <source>
        <dbReference type="ARBA" id="ARBA00022692"/>
    </source>
</evidence>
<feature type="transmembrane region" description="Helical" evidence="9">
    <location>
        <begin position="650"/>
        <end position="673"/>
    </location>
</feature>
<reference evidence="14 15" key="1">
    <citation type="journal article" date="2011" name="Stand. Genomic Sci.">
        <title>Complete genome sequence of Haliscomenobacter hydrossis type strain (O).</title>
        <authorList>
            <consortium name="US DOE Joint Genome Institute (JGI-PGF)"/>
            <person name="Daligault H."/>
            <person name="Lapidus A."/>
            <person name="Zeytun A."/>
            <person name="Nolan M."/>
            <person name="Lucas S."/>
            <person name="Del Rio T.G."/>
            <person name="Tice H."/>
            <person name="Cheng J.F."/>
            <person name="Tapia R."/>
            <person name="Han C."/>
            <person name="Goodwin L."/>
            <person name="Pitluck S."/>
            <person name="Liolios K."/>
            <person name="Pagani I."/>
            <person name="Ivanova N."/>
            <person name="Huntemann M."/>
            <person name="Mavromatis K."/>
            <person name="Mikhailova N."/>
            <person name="Pati A."/>
            <person name="Chen A."/>
            <person name="Palaniappan K."/>
            <person name="Land M."/>
            <person name="Hauser L."/>
            <person name="Brambilla E.M."/>
            <person name="Rohde M."/>
            <person name="Verbarg S."/>
            <person name="Goker M."/>
            <person name="Bristow J."/>
            <person name="Eisen J.A."/>
            <person name="Markowitz V."/>
            <person name="Hugenholtz P."/>
            <person name="Kyrpides N.C."/>
            <person name="Klenk H.P."/>
            <person name="Woyke T."/>
        </authorList>
    </citation>
    <scope>NUCLEOTIDE SEQUENCE [LARGE SCALE GENOMIC DNA]</scope>
    <source>
        <strain evidence="15">ATCC 27775 / DSM 1100 / LMG 10767 / O</strain>
    </source>
</reference>
<dbReference type="EMBL" id="CP002691">
    <property type="protein sequence ID" value="AEE54033.1"/>
    <property type="molecule type" value="Genomic_DNA"/>
</dbReference>
<dbReference type="GO" id="GO:0005886">
    <property type="term" value="C:plasma membrane"/>
    <property type="evidence" value="ECO:0007669"/>
    <property type="project" value="UniProtKB-SubCell"/>
</dbReference>
<evidence type="ECO:0000256" key="10">
    <source>
        <dbReference type="HAMAP-Rule" id="MF_01464"/>
    </source>
</evidence>
<dbReference type="Gene3D" id="1.20.1640.10">
    <property type="entry name" value="Multidrug efflux transporter AcrB transmembrane domain"/>
    <property type="match status" value="2"/>
</dbReference>
<comment type="subcellular location">
    <subcellularLocation>
        <location evidence="9">Cell inner membrane</location>
        <topology evidence="9">Multi-pass membrane protein</topology>
    </subcellularLocation>
    <subcellularLocation>
        <location evidence="1">Cell membrane</location>
        <topology evidence="1">Multi-pass membrane protein</topology>
    </subcellularLocation>
</comment>
<keyword evidence="8 9" id="KW-0472">Membrane</keyword>
<dbReference type="Proteomes" id="UP000008461">
    <property type="component" value="Chromosome"/>
</dbReference>
<reference key="2">
    <citation type="submission" date="2011-04" db="EMBL/GenBank/DDBJ databases">
        <title>Complete sequence of chromosome of Haliscomenobacter hydrossis DSM 1100.</title>
        <authorList>
            <consortium name="US DOE Joint Genome Institute (JGI-PGF)"/>
            <person name="Lucas S."/>
            <person name="Han J."/>
            <person name="Lapidus A."/>
            <person name="Bruce D."/>
            <person name="Goodwin L."/>
            <person name="Pitluck S."/>
            <person name="Peters L."/>
            <person name="Kyrpides N."/>
            <person name="Mavromatis K."/>
            <person name="Ivanova N."/>
            <person name="Ovchinnikova G."/>
            <person name="Pagani I."/>
            <person name="Daligault H."/>
            <person name="Detter J.C."/>
            <person name="Han C."/>
            <person name="Land M."/>
            <person name="Hauser L."/>
            <person name="Markowitz V."/>
            <person name="Cheng J.-F."/>
            <person name="Hugenholtz P."/>
            <person name="Woyke T."/>
            <person name="Wu D."/>
            <person name="Verbarg S."/>
            <person name="Frueling A."/>
            <person name="Brambilla E."/>
            <person name="Klenk H.-P."/>
            <person name="Eisen J.A."/>
        </authorList>
    </citation>
    <scope>NUCLEOTIDE SEQUENCE</scope>
    <source>
        <strain>DSM 1100</strain>
    </source>
</reference>
<evidence type="ECO:0000259" key="11">
    <source>
        <dbReference type="Pfam" id="PF02355"/>
    </source>
</evidence>
<comment type="subunit">
    <text evidence="10">Forms a complex with SecD. Part of the essential Sec protein translocation apparatus which comprises SecA, SecYEG and auxiliary proteins SecDF. Other proteins may also be involved.</text>
</comment>
<keyword evidence="6 9" id="KW-1133">Transmembrane helix</keyword>
<feature type="transmembrane region" description="Helical" evidence="9">
    <location>
        <begin position="869"/>
        <end position="892"/>
    </location>
</feature>
<proteinExistence type="inferred from homology"/>
<dbReference type="Gene3D" id="3.30.1360.200">
    <property type="match status" value="1"/>
</dbReference>
<evidence type="ECO:0000256" key="9">
    <source>
        <dbReference type="HAMAP-Rule" id="MF_01463"/>
    </source>
</evidence>
<feature type="transmembrane region" description="Helical" evidence="9">
    <location>
        <begin position="526"/>
        <end position="546"/>
    </location>
</feature>
<dbReference type="InterPro" id="IPR022813">
    <property type="entry name" value="SecD/SecF_arch_bac"/>
</dbReference>
<sequence>MQGKGLVRFFLILMTIVTLFQFLLTIPTRKVEKDAEAYAQKASAKVPANLQSAVLKSKRAEYLDSMSTEVVFDLKGLKKYTYQDLKGQQLAMGLDLKGGMSVVLQVDLEDFIRSLAANSADPESEFERALKKATQDQRTTQDNYVTLFARAYREISGDKPLANLFSRNDALKEEIKSGDPNQKVIGVLKQKADQTAELTFRLLKERIDKLGVTGPNVSLDNARALILVELPGIDNPQRARDFLGKAARLEFWNIYRLSDPINPNASSSKQVIEGFIAANEALAKTMGTGKTRSDTIGIVKVDSLGNALAKNKWTWDSIVQRPADNPLLEVLQINTQGTAPALMGYAEKNRKAIIDTMLARPEAKAQFPRDLTFAWSKDPITDPTTKKPTNVYELYALKKEGNRSQAPLNGDHVIQAFEDSDQNSGKIVVSLRMDGEGAKTWAAMTTKAAQDNNREIAIVLDDEVISCPGVNEPITGGSSQISGSFNLEEATDLANLLEVGKLPAETRIIQESVIGPSLGASNINKGFGTLVITFLSILAFMVAYYAGGGIVAILALIINIFLLLGAMASLGTVLTLPGIAGIVLTIGMAVDANVIIYERIREELRSGLGLRDAIQAGFKHAASAIIDGNLTTFIVGIALAVFGLGPIKGFAIVLMLGIATTLFTGILVSRMMVEYWTEKKGRSMSFSYPWSSHTLLNQNVDWMGIRKISYAISAVFVVISIIAILVRGFDLGVDFKGGYSYNIQFEKTVDAEALRQSLTAEFGRTPVVKVVDSDNTLNVVTSYLIDDTADDAQDRATAKLFAGVNKLAGGNLEEENFKSPDGTGTHITSSGKVDPTIADDISRSSWKAGLFGLLGIFLYIFLRFSKAKYGLGGIIALIHDATIAIGAFALFHGILPFNMEIDQAFIAAILTLLGYSINDTVIVFDRIREYIHKFPTMKKNDLINAAINSTLSRTIITSMTVFLTVLILFFFGGTSIKGFAFAMMLGVVFGTYSSIFIASPIVADLTKGDYLDANFATRSNAEEDGKGKGSNKAVAKV</sequence>
<dbReference type="NCBIfam" id="TIGR00916">
    <property type="entry name" value="2A0604s01"/>
    <property type="match status" value="2"/>
</dbReference>
<feature type="transmembrane region" description="Helical" evidence="9">
    <location>
        <begin position="579"/>
        <end position="600"/>
    </location>
</feature>
<keyword evidence="2 9" id="KW-0813">Transport</keyword>
<dbReference type="eggNOG" id="COG0341">
    <property type="taxonomic scope" value="Bacteria"/>
</dbReference>
<dbReference type="InterPro" id="IPR022645">
    <property type="entry name" value="SecD/SecF_bac"/>
</dbReference>